<gene>
    <name evidence="1" type="ORF">SAMCFNEI73_pB0211</name>
</gene>
<reference evidence="1 2" key="1">
    <citation type="submission" date="2015-10" db="EMBL/GenBank/DDBJ databases">
        <title>Genomic differences between typical nodule nitrogen-fixing rhizobial strains and those coming from bean seeds.</title>
        <authorList>
            <person name="Peralta H."/>
            <person name="Aguilar-Vera A."/>
            <person name="Diaz R."/>
            <person name="Mora Y."/>
            <person name="Martinez-Batallar G."/>
            <person name="Salazar E."/>
            <person name="Vargas-Lagunas C."/>
            <person name="Encarnacion S."/>
            <person name="Girard L."/>
            <person name="Mora J."/>
        </authorList>
    </citation>
    <scope>NUCLEOTIDE SEQUENCE [LARGE SCALE GENOMIC DNA]</scope>
    <source>
        <strain evidence="1 2">CFNEI 73</strain>
        <plasmid evidence="1 2">B</plasmid>
    </source>
</reference>
<keyword evidence="1" id="KW-0614">Plasmid</keyword>
<dbReference type="PANTHER" id="PTHR33055">
    <property type="entry name" value="TRANSPOSASE FOR INSERTION SEQUENCE ELEMENT IS1111A"/>
    <property type="match status" value="1"/>
</dbReference>
<evidence type="ECO:0000313" key="2">
    <source>
        <dbReference type="Proteomes" id="UP000182306"/>
    </source>
</evidence>
<dbReference type="Proteomes" id="UP000182306">
    <property type="component" value="Plasmid B"/>
</dbReference>
<dbReference type="EMBL" id="CP013109">
    <property type="protein sequence ID" value="APG93408.1"/>
    <property type="molecule type" value="Genomic_DNA"/>
</dbReference>
<dbReference type="PANTHER" id="PTHR33055:SF3">
    <property type="entry name" value="PUTATIVE TRANSPOSASE FOR IS117-RELATED"/>
    <property type="match status" value="1"/>
</dbReference>
<organism evidence="1 2">
    <name type="scientific">Sinorhizobium americanum</name>
    <dbReference type="NCBI Taxonomy" id="194963"/>
    <lineage>
        <taxon>Bacteria</taxon>
        <taxon>Pseudomonadati</taxon>
        <taxon>Pseudomonadota</taxon>
        <taxon>Alphaproteobacteria</taxon>
        <taxon>Hyphomicrobiales</taxon>
        <taxon>Rhizobiaceae</taxon>
        <taxon>Sinorhizobium/Ensifer group</taxon>
        <taxon>Sinorhizobium</taxon>
    </lineage>
</organism>
<keyword evidence="2" id="KW-1185">Reference proteome</keyword>
<sequence>MPAICIEARHAQKVLNETLNKTDANDADGLAQLAEAGFYKVVRVKAFDSMLTRTLVGARNQLLSISVQLSNQIRGLMKTFGLIVPKGTGRVFDGYVKTLLGGNDGLGRIILPLLDAWRDIRRRAAELDRRLLATAREVRL</sequence>
<protein>
    <submittedName>
        <fullName evidence="1">Transposase</fullName>
    </submittedName>
</protein>
<proteinExistence type="predicted"/>
<evidence type="ECO:0000313" key="1">
    <source>
        <dbReference type="EMBL" id="APG93408.1"/>
    </source>
</evidence>
<accession>A0A1L3LTJ7</accession>
<dbReference type="InterPro" id="IPR047650">
    <property type="entry name" value="Transpos_IS110"/>
</dbReference>
<dbReference type="KEGG" id="same:SAMCFNEI73_pB0211"/>
<geneLocation type="plasmid" evidence="1 2">
    <name>B</name>
</geneLocation>
<name>A0A1L3LTJ7_9HYPH</name>
<dbReference type="AlphaFoldDB" id="A0A1L3LTJ7"/>